<dbReference type="Proteomes" id="UP001140949">
    <property type="component" value="Unassembled WGS sequence"/>
</dbReference>
<gene>
    <name evidence="2" type="ORF">M6B38_134390</name>
</gene>
<feature type="region of interest" description="Disordered" evidence="1">
    <location>
        <begin position="76"/>
        <end position="146"/>
    </location>
</feature>
<feature type="compositionally biased region" description="Low complexity" evidence="1">
    <location>
        <begin position="54"/>
        <end position="64"/>
    </location>
</feature>
<evidence type="ECO:0000313" key="3">
    <source>
        <dbReference type="Proteomes" id="UP001140949"/>
    </source>
</evidence>
<evidence type="ECO:0000256" key="1">
    <source>
        <dbReference type="SAM" id="MobiDB-lite"/>
    </source>
</evidence>
<dbReference type="AlphaFoldDB" id="A0AAX6FG60"/>
<feature type="region of interest" description="Disordered" evidence="1">
    <location>
        <begin position="1"/>
        <end position="64"/>
    </location>
</feature>
<protein>
    <submittedName>
        <fullName evidence="2">Clathrin light chain 2-like</fullName>
    </submittedName>
</protein>
<comment type="caution">
    <text evidence="2">The sequence shown here is derived from an EMBL/GenBank/DDBJ whole genome shotgun (WGS) entry which is preliminary data.</text>
</comment>
<organism evidence="2 3">
    <name type="scientific">Iris pallida</name>
    <name type="common">Sweet iris</name>
    <dbReference type="NCBI Taxonomy" id="29817"/>
    <lineage>
        <taxon>Eukaryota</taxon>
        <taxon>Viridiplantae</taxon>
        <taxon>Streptophyta</taxon>
        <taxon>Embryophyta</taxon>
        <taxon>Tracheophyta</taxon>
        <taxon>Spermatophyta</taxon>
        <taxon>Magnoliopsida</taxon>
        <taxon>Liliopsida</taxon>
        <taxon>Asparagales</taxon>
        <taxon>Iridaceae</taxon>
        <taxon>Iridoideae</taxon>
        <taxon>Irideae</taxon>
        <taxon>Iris</taxon>
    </lineage>
</organism>
<evidence type="ECO:0000313" key="2">
    <source>
        <dbReference type="EMBL" id="KAJ6815374.1"/>
    </source>
</evidence>
<sequence length="146" mass="16272">MSSSFDTFSNDDDGGSGGYMNYDSYSPPSAPRRRRQRAAPDSIRLRPRRRLQHPSHPSLPGHLRLPLRPARRLLLLSRTRSSLAVSHRRRGERERGLRRARRTNPPSAGRDGAGGGLRSTGVAPPKCYPSRGERKEGKGTAQRNHS</sequence>
<accession>A0AAX6FG60</accession>
<proteinExistence type="predicted"/>
<name>A0AAX6FG60_IRIPA</name>
<reference evidence="2" key="2">
    <citation type="submission" date="2023-04" db="EMBL/GenBank/DDBJ databases">
        <authorList>
            <person name="Bruccoleri R.E."/>
            <person name="Oakeley E.J."/>
            <person name="Faust A.-M."/>
            <person name="Dessus-Babus S."/>
            <person name="Altorfer M."/>
            <person name="Burckhardt D."/>
            <person name="Oertli M."/>
            <person name="Naumann U."/>
            <person name="Petersen F."/>
            <person name="Wong J."/>
        </authorList>
    </citation>
    <scope>NUCLEOTIDE SEQUENCE</scope>
    <source>
        <strain evidence="2">GSM-AAB239-AS_SAM_17_03QT</strain>
        <tissue evidence="2">Leaf</tissue>
    </source>
</reference>
<reference evidence="2" key="1">
    <citation type="journal article" date="2023" name="GigaByte">
        <title>Genome assembly of the bearded iris, Iris pallida Lam.</title>
        <authorList>
            <person name="Bruccoleri R.E."/>
            <person name="Oakeley E.J."/>
            <person name="Faust A.M.E."/>
            <person name="Altorfer M."/>
            <person name="Dessus-Babus S."/>
            <person name="Burckhardt D."/>
            <person name="Oertli M."/>
            <person name="Naumann U."/>
            <person name="Petersen F."/>
            <person name="Wong J."/>
        </authorList>
    </citation>
    <scope>NUCLEOTIDE SEQUENCE</scope>
    <source>
        <strain evidence="2">GSM-AAB239-AS_SAM_17_03QT</strain>
    </source>
</reference>
<dbReference type="EMBL" id="JANAVB010028958">
    <property type="protein sequence ID" value="KAJ6815374.1"/>
    <property type="molecule type" value="Genomic_DNA"/>
</dbReference>
<keyword evidence="3" id="KW-1185">Reference proteome</keyword>